<dbReference type="SUPFAM" id="SSF56436">
    <property type="entry name" value="C-type lectin-like"/>
    <property type="match status" value="1"/>
</dbReference>
<dbReference type="PANTHER" id="PTHR23150">
    <property type="entry name" value="SULFATASE MODIFYING FACTOR 1, 2"/>
    <property type="match status" value="1"/>
</dbReference>
<feature type="region of interest" description="Disordered" evidence="1">
    <location>
        <begin position="1"/>
        <end position="22"/>
    </location>
</feature>
<gene>
    <name evidence="3" type="ORF">Q2T42_05945</name>
</gene>
<feature type="domain" description="Sulfatase-modifying factor enzyme-like" evidence="2">
    <location>
        <begin position="53"/>
        <end position="291"/>
    </location>
</feature>
<evidence type="ECO:0000313" key="3">
    <source>
        <dbReference type="EMBL" id="WNZ47375.1"/>
    </source>
</evidence>
<evidence type="ECO:0000256" key="1">
    <source>
        <dbReference type="SAM" id="MobiDB-lite"/>
    </source>
</evidence>
<dbReference type="InterPro" id="IPR042095">
    <property type="entry name" value="SUMF_sf"/>
</dbReference>
<organism evidence="3">
    <name type="scientific">Leptolyngbya boryana CZ1</name>
    <dbReference type="NCBI Taxonomy" id="3060204"/>
    <lineage>
        <taxon>Bacteria</taxon>
        <taxon>Bacillati</taxon>
        <taxon>Cyanobacteriota</taxon>
        <taxon>Cyanophyceae</taxon>
        <taxon>Leptolyngbyales</taxon>
        <taxon>Leptolyngbyaceae</taxon>
        <taxon>Leptolyngbya group</taxon>
        <taxon>Leptolyngbya</taxon>
    </lineage>
</organism>
<accession>A0AA96X893</accession>
<dbReference type="AlphaFoldDB" id="A0AA96X893"/>
<reference evidence="3" key="1">
    <citation type="journal article" date="2023" name="Plants (Basel)">
        <title>Genomic Analysis of Leptolyngbya boryana CZ1 Reveals Efficient Carbon Fixation Modules.</title>
        <authorList>
            <person name="Bai X."/>
            <person name="Wang H."/>
            <person name="Cheng W."/>
            <person name="Wang J."/>
            <person name="Ma M."/>
            <person name="Hu H."/>
            <person name="Song Z."/>
            <person name="Ma H."/>
            <person name="Fan Y."/>
            <person name="Du C."/>
            <person name="Xu J."/>
        </authorList>
    </citation>
    <scope>NUCLEOTIDE SEQUENCE</scope>
    <source>
        <strain evidence="3">CZ1</strain>
    </source>
</reference>
<reference evidence="3" key="2">
    <citation type="submission" date="2023-07" db="EMBL/GenBank/DDBJ databases">
        <authorList>
            <person name="Bai X.-H."/>
            <person name="Wang H.-H."/>
            <person name="Wang J."/>
            <person name="Ma M.-Y."/>
            <person name="Hu H.-H."/>
            <person name="Song Z.-L."/>
            <person name="Ma H.-G."/>
            <person name="Fan Y."/>
            <person name="Du C.-Y."/>
            <person name="Xu J.-C."/>
        </authorList>
    </citation>
    <scope>NUCLEOTIDE SEQUENCE</scope>
    <source>
        <strain evidence="3">CZ1</strain>
    </source>
</reference>
<dbReference type="EMBL" id="CP130144">
    <property type="protein sequence ID" value="WNZ47375.1"/>
    <property type="molecule type" value="Genomic_DNA"/>
</dbReference>
<dbReference type="Pfam" id="PF03781">
    <property type="entry name" value="FGE-sulfatase"/>
    <property type="match status" value="1"/>
</dbReference>
<name>A0AA96X893_LEPBY</name>
<dbReference type="InterPro" id="IPR005532">
    <property type="entry name" value="SUMF_dom"/>
</dbReference>
<feature type="compositionally biased region" description="Polar residues" evidence="1">
    <location>
        <begin position="1"/>
        <end position="11"/>
    </location>
</feature>
<dbReference type="Gene3D" id="3.90.1580.10">
    <property type="entry name" value="paralog of FGE (formylglycine-generating enzyme)"/>
    <property type="match status" value="1"/>
</dbReference>
<dbReference type="InterPro" id="IPR016187">
    <property type="entry name" value="CTDL_fold"/>
</dbReference>
<dbReference type="RefSeq" id="WP_316428076.1">
    <property type="nucleotide sequence ID" value="NZ_CP130144.1"/>
</dbReference>
<proteinExistence type="predicted"/>
<evidence type="ECO:0000259" key="2">
    <source>
        <dbReference type="Pfam" id="PF03781"/>
    </source>
</evidence>
<sequence>MDKSSNQNDLPNQEEMSDRQDSVATRFTLQRTARTGQGYVEPLLDVGNALPLHMVLIPSGTFLMGSPPDEIDRSDDEGPQRTVTVPQFFMGRYPITQAQWRAVAGLPQVDRKLDPEPSQFKGENRPVEKVSWYDAVEFCARLKEWTQRPYRLPSEAEWEYACRAGTTTPFYFGKTLTDELANYDALYTYEDGPQDEYRRETTPVDHFGIANVFGLSDMHGNVREWCQDHWHNNYEGAPDDGSAWLTDQEDAFRVVRGGSWGSYPRYCRSAFRDSDSPDNRNSYLGLGFRVVCSAPRTLQ</sequence>
<dbReference type="PANTHER" id="PTHR23150:SF19">
    <property type="entry name" value="FORMYLGLYCINE-GENERATING ENZYME"/>
    <property type="match status" value="1"/>
</dbReference>
<dbReference type="InterPro" id="IPR051043">
    <property type="entry name" value="Sulfatase_Mod_Factor_Kinase"/>
</dbReference>
<dbReference type="GO" id="GO:0120147">
    <property type="term" value="F:formylglycine-generating oxidase activity"/>
    <property type="evidence" value="ECO:0007669"/>
    <property type="project" value="TreeGrafter"/>
</dbReference>
<protein>
    <submittedName>
        <fullName evidence="3">Formylglycine-generating enzyme family protein</fullName>
    </submittedName>
</protein>